<sequence>MRSEKAPVAERVAGGSVPVVPLRARRLTSLPVISQSRASPLRGSYPQPEMPLSVASCWPKPSPPAQVPSGCSVRATMKPEL</sequence>
<proteinExistence type="predicted"/>
<dbReference type="AlphaFoldDB" id="A0A5R8KCU9"/>
<keyword evidence="3" id="KW-1185">Reference proteome</keyword>
<accession>A0A5R8KCU9</accession>
<name>A0A5R8KCU9_9BACT</name>
<reference evidence="2 3" key="1">
    <citation type="submission" date="2019-05" db="EMBL/GenBank/DDBJ databases">
        <title>Verrucobacter flavum gen. nov., sp. nov. a new member of the family Verrucomicrobiaceae.</title>
        <authorList>
            <person name="Szuroczki S."/>
            <person name="Abbaszade G."/>
            <person name="Szabo A."/>
            <person name="Felfoldi T."/>
            <person name="Schumann P."/>
            <person name="Boka K."/>
            <person name="Keki Z."/>
            <person name="Toumi M."/>
            <person name="Toth E."/>
        </authorList>
    </citation>
    <scope>NUCLEOTIDE SEQUENCE [LARGE SCALE GENOMIC DNA]</scope>
    <source>
        <strain evidence="2 3">MG-N-17</strain>
    </source>
</reference>
<dbReference type="EMBL" id="VAUV01000013">
    <property type="protein sequence ID" value="TLD69419.1"/>
    <property type="molecule type" value="Genomic_DNA"/>
</dbReference>
<evidence type="ECO:0000313" key="3">
    <source>
        <dbReference type="Proteomes" id="UP000306196"/>
    </source>
</evidence>
<gene>
    <name evidence="2" type="ORF">FEM03_17395</name>
</gene>
<feature type="region of interest" description="Disordered" evidence="1">
    <location>
        <begin position="61"/>
        <end position="81"/>
    </location>
</feature>
<evidence type="ECO:0000256" key="1">
    <source>
        <dbReference type="SAM" id="MobiDB-lite"/>
    </source>
</evidence>
<protein>
    <submittedName>
        <fullName evidence="2">Uncharacterized protein</fullName>
    </submittedName>
</protein>
<organism evidence="2 3">
    <name type="scientific">Phragmitibacter flavus</name>
    <dbReference type="NCBI Taxonomy" id="2576071"/>
    <lineage>
        <taxon>Bacteria</taxon>
        <taxon>Pseudomonadati</taxon>
        <taxon>Verrucomicrobiota</taxon>
        <taxon>Verrucomicrobiia</taxon>
        <taxon>Verrucomicrobiales</taxon>
        <taxon>Verrucomicrobiaceae</taxon>
        <taxon>Phragmitibacter</taxon>
    </lineage>
</organism>
<dbReference type="Proteomes" id="UP000306196">
    <property type="component" value="Unassembled WGS sequence"/>
</dbReference>
<comment type="caution">
    <text evidence="2">The sequence shown here is derived from an EMBL/GenBank/DDBJ whole genome shotgun (WGS) entry which is preliminary data.</text>
</comment>
<evidence type="ECO:0000313" key="2">
    <source>
        <dbReference type="EMBL" id="TLD69419.1"/>
    </source>
</evidence>